<evidence type="ECO:0000313" key="3">
    <source>
        <dbReference type="EMBL" id="MBW75329.1"/>
    </source>
</evidence>
<reference evidence="3" key="1">
    <citation type="submission" date="2018-01" db="EMBL/GenBank/DDBJ databases">
        <title>An insight into the sialome of Amazonian anophelines.</title>
        <authorList>
            <person name="Ribeiro J.M."/>
            <person name="Scarpassa V."/>
            <person name="Calvo E."/>
        </authorList>
    </citation>
    <scope>NUCLEOTIDE SEQUENCE</scope>
</reference>
<accession>A0A2M4DCU0</accession>
<feature type="region of interest" description="Disordered" evidence="1">
    <location>
        <begin position="88"/>
        <end position="108"/>
    </location>
</feature>
<feature type="chain" id="PRO_5014915182" evidence="2">
    <location>
        <begin position="18"/>
        <end position="142"/>
    </location>
</feature>
<proteinExistence type="predicted"/>
<sequence>MLTLLLFGLAGIPSDCCLPIEPKAPIYLADRLPAVKLPTPAPSRAFAVLLLPVLLPLLTNPLDIRSHCRMVSRLMSYRFTSSRSTSYTASDSRALDNGDEQWTPPSLPVGVPPASCTIIRTVDGTLLAASCTYTSSPSVSSS</sequence>
<name>A0A2M4DCU0_ANODA</name>
<feature type="signal peptide" evidence="2">
    <location>
        <begin position="1"/>
        <end position="17"/>
    </location>
</feature>
<organism evidence="3">
    <name type="scientific">Anopheles darlingi</name>
    <name type="common">Mosquito</name>
    <dbReference type="NCBI Taxonomy" id="43151"/>
    <lineage>
        <taxon>Eukaryota</taxon>
        <taxon>Metazoa</taxon>
        <taxon>Ecdysozoa</taxon>
        <taxon>Arthropoda</taxon>
        <taxon>Hexapoda</taxon>
        <taxon>Insecta</taxon>
        <taxon>Pterygota</taxon>
        <taxon>Neoptera</taxon>
        <taxon>Endopterygota</taxon>
        <taxon>Diptera</taxon>
        <taxon>Nematocera</taxon>
        <taxon>Culicoidea</taxon>
        <taxon>Culicidae</taxon>
        <taxon>Anophelinae</taxon>
        <taxon>Anopheles</taxon>
    </lineage>
</organism>
<evidence type="ECO:0000256" key="2">
    <source>
        <dbReference type="SAM" id="SignalP"/>
    </source>
</evidence>
<keyword evidence="2" id="KW-0732">Signal</keyword>
<dbReference type="EMBL" id="GGFL01011151">
    <property type="protein sequence ID" value="MBW75329.1"/>
    <property type="molecule type" value="Transcribed_RNA"/>
</dbReference>
<dbReference type="AlphaFoldDB" id="A0A2M4DCU0"/>
<protein>
    <submittedName>
        <fullName evidence="3">Putative secreted protein</fullName>
    </submittedName>
</protein>
<evidence type="ECO:0000256" key="1">
    <source>
        <dbReference type="SAM" id="MobiDB-lite"/>
    </source>
</evidence>